<dbReference type="InterPro" id="IPR017896">
    <property type="entry name" value="4Fe4S_Fe-S-bd"/>
</dbReference>
<evidence type="ECO:0000259" key="7">
    <source>
        <dbReference type="PROSITE" id="PS51379"/>
    </source>
</evidence>
<feature type="domain" description="4Fe-4S ferredoxin-type" evidence="7">
    <location>
        <begin position="1"/>
        <end position="27"/>
    </location>
</feature>
<dbReference type="OrthoDB" id="42878at2157"/>
<gene>
    <name evidence="8" type="primary">hdrD-2</name>
    <name evidence="8" type="ordered locus">MCP_1107</name>
</gene>
<dbReference type="InterPro" id="IPR009051">
    <property type="entry name" value="Helical_ferredxn"/>
</dbReference>
<dbReference type="Gene3D" id="1.10.1060.10">
    <property type="entry name" value="Alpha-helical ferredoxin"/>
    <property type="match status" value="1"/>
</dbReference>
<keyword evidence="5" id="KW-0408">Iron</keyword>
<dbReference type="InParanoid" id="D1YXK7"/>
<dbReference type="GO" id="GO:0046872">
    <property type="term" value="F:metal ion binding"/>
    <property type="evidence" value="ECO:0007669"/>
    <property type="project" value="UniProtKB-KW"/>
</dbReference>
<evidence type="ECO:0000313" key="9">
    <source>
        <dbReference type="Proteomes" id="UP000001882"/>
    </source>
</evidence>
<keyword evidence="3" id="KW-0479">Metal-binding</keyword>
<dbReference type="PROSITE" id="PS00198">
    <property type="entry name" value="4FE4S_FER_1"/>
    <property type="match status" value="1"/>
</dbReference>
<dbReference type="PANTHER" id="PTHR43255:SF1">
    <property type="entry name" value="IRON-SULFUR-BINDING OXIDOREDUCTASE FADF-RELATED"/>
    <property type="match status" value="1"/>
</dbReference>
<dbReference type="GO" id="GO:0016491">
    <property type="term" value="F:oxidoreductase activity"/>
    <property type="evidence" value="ECO:0007669"/>
    <property type="project" value="UniProtKB-KW"/>
</dbReference>
<dbReference type="InterPro" id="IPR004017">
    <property type="entry name" value="Cys_rich_dom"/>
</dbReference>
<evidence type="ECO:0000256" key="3">
    <source>
        <dbReference type="ARBA" id="ARBA00022723"/>
    </source>
</evidence>
<evidence type="ECO:0000313" key="8">
    <source>
        <dbReference type="EMBL" id="BAI61179.1"/>
    </source>
</evidence>
<dbReference type="PROSITE" id="PS51379">
    <property type="entry name" value="4FE4S_FER_2"/>
    <property type="match status" value="2"/>
</dbReference>
<dbReference type="Pfam" id="PF02754">
    <property type="entry name" value="CCG"/>
    <property type="match status" value="2"/>
</dbReference>
<proteinExistence type="inferred from homology"/>
<keyword evidence="9" id="KW-1185">Reference proteome</keyword>
<dbReference type="KEGG" id="mpd:MCP_1107"/>
<reference evidence="8 9" key="2">
    <citation type="journal article" date="2008" name="Int. J. Syst. Evol. Microbiol.">
        <title>Methanocella paludicola gen. nov., sp. nov., a methane-producing archaeon, the first isolate of the lineage 'Rice Cluster I', and proposal of the new archaeal order Methanocellales ord. nov.</title>
        <authorList>
            <person name="Sakai S."/>
            <person name="Imachi H."/>
            <person name="Hanada S."/>
            <person name="Ohashi A."/>
            <person name="Harada H."/>
            <person name="Kamagata Y."/>
        </authorList>
    </citation>
    <scope>NUCLEOTIDE SEQUENCE [LARGE SCALE GENOMIC DNA]</scope>
    <source>
        <strain evidence="9">DSM 17711 / JCM 13418 / NBRC 101707 / SANAE</strain>
    </source>
</reference>
<name>D1YXK7_METPS</name>
<dbReference type="EMBL" id="AP011532">
    <property type="protein sequence ID" value="BAI61179.1"/>
    <property type="molecule type" value="Genomic_DNA"/>
</dbReference>
<accession>D1YXK7</accession>
<keyword evidence="4" id="KW-0560">Oxidoreductase</keyword>
<feature type="domain" description="4Fe-4S ferredoxin-type" evidence="7">
    <location>
        <begin position="32"/>
        <end position="61"/>
    </location>
</feature>
<keyword evidence="2" id="KW-0004">4Fe-4S</keyword>
<evidence type="ECO:0000256" key="4">
    <source>
        <dbReference type="ARBA" id="ARBA00023002"/>
    </source>
</evidence>
<protein>
    <submittedName>
        <fullName evidence="8">CoB--CoM heterodisulfide reductase iron-sulfur subunit D</fullName>
    </submittedName>
</protein>
<dbReference type="eggNOG" id="arCOG00333">
    <property type="taxonomic scope" value="Archaea"/>
</dbReference>
<sequence>MSRKCIKCGVCEMVCPSTLSPLRLIDNKRSRNQPLPEALDCTTCNACVAACPMGVHITKSIEKMRDYFKTPGYGETLYNISTYGASIVPEGRPKPNPRPCKTAYFAGCLTGYRLQHISDAVTKTLDHMGIEFTRIDERCCGSPLNRIGRFDLAREMLEKNLRQFRELGVETIVTSCPGCTSTLLEYQEEFDVCHYLDLYDSYDIYGALHKEPYRATLQYPCHLYRNVSPYTMKVAENILKKMCEYVPLEEAERCCGAGGGVRRNDIGLARMLKKRKADDIRRLAPDVVAVACPQCSIQLSEDARAEDLSILVARNLRLIA</sequence>
<dbReference type="GO" id="GO:0005886">
    <property type="term" value="C:plasma membrane"/>
    <property type="evidence" value="ECO:0007669"/>
    <property type="project" value="TreeGrafter"/>
</dbReference>
<keyword evidence="6" id="KW-0411">Iron-sulfur</keyword>
<dbReference type="Proteomes" id="UP000001882">
    <property type="component" value="Chromosome"/>
</dbReference>
<dbReference type="STRING" id="304371.MCP_1107"/>
<dbReference type="Pfam" id="PF12838">
    <property type="entry name" value="Fer4_7"/>
    <property type="match status" value="1"/>
</dbReference>
<reference evidence="9" key="3">
    <citation type="journal article" date="2011" name="PLoS ONE">
        <title>Genome sequence of a mesophilic hydrogenotrophic methanogen Methanocella paludicola, the first cultivated representative of the order Methanocellales.</title>
        <authorList>
            <person name="Sakai S."/>
            <person name="Takaki Y."/>
            <person name="Shimamura S."/>
            <person name="Sekine M."/>
            <person name="Tajima T."/>
            <person name="Kosugi H."/>
            <person name="Ichikawa N."/>
            <person name="Tasumi E."/>
            <person name="Hiraki A.T."/>
            <person name="Shimizu A."/>
            <person name="Kato Y."/>
            <person name="Nishiko R."/>
            <person name="Mori K."/>
            <person name="Fujita N."/>
            <person name="Imachi H."/>
            <person name="Takai K."/>
        </authorList>
    </citation>
    <scope>NUCLEOTIDE SEQUENCE [LARGE SCALE GENOMIC DNA]</scope>
    <source>
        <strain evidence="9">DSM 17711 / JCM 13418 / NBRC 101707 / SANAE</strain>
    </source>
</reference>
<evidence type="ECO:0000256" key="2">
    <source>
        <dbReference type="ARBA" id="ARBA00022485"/>
    </source>
</evidence>
<dbReference type="AlphaFoldDB" id="D1YXK7"/>
<dbReference type="PANTHER" id="PTHR43255">
    <property type="entry name" value="IRON-SULFUR-BINDING OXIDOREDUCTASE FADF-RELATED-RELATED"/>
    <property type="match status" value="1"/>
</dbReference>
<comment type="similarity">
    <text evidence="1">Belongs to the HdrC family.</text>
</comment>
<evidence type="ECO:0000256" key="1">
    <source>
        <dbReference type="ARBA" id="ARBA00007097"/>
    </source>
</evidence>
<evidence type="ECO:0000256" key="5">
    <source>
        <dbReference type="ARBA" id="ARBA00023004"/>
    </source>
</evidence>
<dbReference type="InterPro" id="IPR051460">
    <property type="entry name" value="HdrC_iron-sulfur_subunit"/>
</dbReference>
<dbReference type="SUPFAM" id="SSF46548">
    <property type="entry name" value="alpha-helical ferredoxin"/>
    <property type="match status" value="1"/>
</dbReference>
<dbReference type="InterPro" id="IPR017900">
    <property type="entry name" value="4Fe4S_Fe_S_CS"/>
</dbReference>
<organism evidence="8 9">
    <name type="scientific">Methanocella paludicola (strain DSM 17711 / JCM 13418 / NBRC 101707 / SANAE)</name>
    <dbReference type="NCBI Taxonomy" id="304371"/>
    <lineage>
        <taxon>Archaea</taxon>
        <taxon>Methanobacteriati</taxon>
        <taxon>Methanobacteriota</taxon>
        <taxon>Stenosarchaea group</taxon>
        <taxon>Methanomicrobia</taxon>
        <taxon>Methanocellales</taxon>
        <taxon>Methanocellaceae</taxon>
        <taxon>Methanocella</taxon>
    </lineage>
</organism>
<reference evidence="8 9" key="1">
    <citation type="journal article" date="2007" name="Appl. Environ. Microbiol.">
        <title>Isolation of key methanogens for global methane emission from rice paddy fields: a novel isolate affiliated with the clone cluster rice cluster I.</title>
        <authorList>
            <person name="Sakai S."/>
            <person name="Imachi H."/>
            <person name="Sekiguchi Y."/>
            <person name="Ohashi A."/>
            <person name="Harada H."/>
            <person name="Kamagata Y."/>
        </authorList>
    </citation>
    <scope>NUCLEOTIDE SEQUENCE [LARGE SCALE GENOMIC DNA]</scope>
    <source>
        <strain evidence="9">DSM 17711 / JCM 13418 / NBRC 101707 / SANAE</strain>
    </source>
</reference>
<dbReference type="GO" id="GO:0051539">
    <property type="term" value="F:4 iron, 4 sulfur cluster binding"/>
    <property type="evidence" value="ECO:0007669"/>
    <property type="project" value="UniProtKB-KW"/>
</dbReference>
<evidence type="ECO:0000256" key="6">
    <source>
        <dbReference type="ARBA" id="ARBA00023014"/>
    </source>
</evidence>